<evidence type="ECO:0000313" key="2">
    <source>
        <dbReference type="EMBL" id="GGD35828.1"/>
    </source>
</evidence>
<accession>A0A916Y8Z5</accession>
<dbReference type="InterPro" id="IPR019632">
    <property type="entry name" value="DUF2497"/>
</dbReference>
<comment type="caution">
    <text evidence="2">The sequence shown here is derived from an EMBL/GenBank/DDBJ whole genome shotgun (WGS) entry which is preliminary data.</text>
</comment>
<feature type="region of interest" description="Disordered" evidence="1">
    <location>
        <begin position="1"/>
        <end position="94"/>
    </location>
</feature>
<dbReference type="Proteomes" id="UP000598997">
    <property type="component" value="Unassembled WGS sequence"/>
</dbReference>
<proteinExistence type="predicted"/>
<feature type="compositionally biased region" description="Low complexity" evidence="1">
    <location>
        <begin position="82"/>
        <end position="94"/>
    </location>
</feature>
<dbReference type="AlphaFoldDB" id="A0A916Y8Z5"/>
<reference evidence="2 3" key="1">
    <citation type="journal article" date="2014" name="Int. J. Syst. Evol. Microbiol.">
        <title>Complete genome sequence of Corynebacterium casei LMG S-19264T (=DSM 44701T), isolated from a smear-ripened cheese.</title>
        <authorList>
            <consortium name="US DOE Joint Genome Institute (JGI-PGF)"/>
            <person name="Walter F."/>
            <person name="Albersmeier A."/>
            <person name="Kalinowski J."/>
            <person name="Ruckert C."/>
        </authorList>
    </citation>
    <scope>NUCLEOTIDE SEQUENCE [LARGE SCALE GENOMIC DNA]</scope>
    <source>
        <strain evidence="2 3">CGMCC 1.15358</strain>
    </source>
</reference>
<protein>
    <recommendedName>
        <fullName evidence="4">DUF2497 domain-containing protein</fullName>
    </recommendedName>
</protein>
<evidence type="ECO:0000256" key="1">
    <source>
        <dbReference type="SAM" id="MobiDB-lite"/>
    </source>
</evidence>
<keyword evidence="3" id="KW-1185">Reference proteome</keyword>
<sequence>MNKDGEPSVEDILRSIKQVISREDEGAQQASHSNSAPGFGNNPFARRDSFTRPTAVPTPANAPEDAPLNTDEEDIYDLGAMPAGEAPAEPEAVAPEETVSLPAGFQVHRYEAPTFDQGDDAEDVPLTLSSLIVSEEDEGDPEVEIEFDPEPDIGQTPIAAEHEVPAEQQVKPEPVAEPQAAAGEGLLAGAAAAAVRAQLSALDSLSANAPKAAPAANPLEDMVREMLRPMLKEWLDANLQGIIERMVQDEIARITGRR</sequence>
<gene>
    <name evidence="2" type="ORF">GCM10010989_07460</name>
</gene>
<dbReference type="RefSeq" id="WP_066764565.1">
    <property type="nucleotide sequence ID" value="NZ_BMIO01000002.1"/>
</dbReference>
<evidence type="ECO:0000313" key="3">
    <source>
        <dbReference type="Proteomes" id="UP000598997"/>
    </source>
</evidence>
<dbReference type="EMBL" id="BMIO01000002">
    <property type="protein sequence ID" value="GGD35828.1"/>
    <property type="molecule type" value="Genomic_DNA"/>
</dbReference>
<feature type="compositionally biased region" description="Basic and acidic residues" evidence="1">
    <location>
        <begin position="1"/>
        <end position="25"/>
    </location>
</feature>
<organism evidence="2 3">
    <name type="scientific">Croceicoccus pelagius</name>
    <dbReference type="NCBI Taxonomy" id="1703341"/>
    <lineage>
        <taxon>Bacteria</taxon>
        <taxon>Pseudomonadati</taxon>
        <taxon>Pseudomonadota</taxon>
        <taxon>Alphaproteobacteria</taxon>
        <taxon>Sphingomonadales</taxon>
        <taxon>Erythrobacteraceae</taxon>
        <taxon>Croceicoccus</taxon>
    </lineage>
</organism>
<evidence type="ECO:0008006" key="4">
    <source>
        <dbReference type="Google" id="ProtNLM"/>
    </source>
</evidence>
<name>A0A916Y8Z5_9SPHN</name>
<dbReference type="OrthoDB" id="7189469at2"/>
<dbReference type="Pfam" id="PF10691">
    <property type="entry name" value="DUF2497"/>
    <property type="match status" value="1"/>
</dbReference>